<evidence type="ECO:0000259" key="2">
    <source>
        <dbReference type="Pfam" id="PF04536"/>
    </source>
</evidence>
<comment type="caution">
    <text evidence="3">The sequence shown here is derived from an EMBL/GenBank/DDBJ whole genome shotgun (WGS) entry which is preliminary data.</text>
</comment>
<dbReference type="STRING" id="34103.SAMN05421778_10416"/>
<dbReference type="PANTHER" id="PTHR30373">
    <property type="entry name" value="UPF0603 PROTEIN YGCG"/>
    <property type="match status" value="1"/>
</dbReference>
<dbReference type="RefSeq" id="WP_037483091.1">
    <property type="nucleotide sequence ID" value="NZ_AZRA01000072.1"/>
</dbReference>
<evidence type="ECO:0000313" key="4">
    <source>
        <dbReference type="Proteomes" id="UP000026714"/>
    </source>
</evidence>
<gene>
    <name evidence="3" type="ORF">X805_27820</name>
</gene>
<keyword evidence="4" id="KW-1185">Reference proteome</keyword>
<protein>
    <submittedName>
        <fullName evidence="3">Putative membrane protein</fullName>
    </submittedName>
</protein>
<organism evidence="3 4">
    <name type="scientific">Sphaerotilus natans subsp. natans DSM 6575</name>
    <dbReference type="NCBI Taxonomy" id="1286631"/>
    <lineage>
        <taxon>Bacteria</taxon>
        <taxon>Pseudomonadati</taxon>
        <taxon>Pseudomonadota</taxon>
        <taxon>Betaproteobacteria</taxon>
        <taxon>Burkholderiales</taxon>
        <taxon>Sphaerotilaceae</taxon>
        <taxon>Sphaerotilus</taxon>
    </lineage>
</organism>
<name>A0A059KJK9_9BURK</name>
<feature type="region of interest" description="Disordered" evidence="1">
    <location>
        <begin position="151"/>
        <end position="171"/>
    </location>
</feature>
<dbReference type="Gene3D" id="3.10.310.50">
    <property type="match status" value="1"/>
</dbReference>
<dbReference type="EMBL" id="AZRA01000072">
    <property type="protein sequence ID" value="KDB51631.1"/>
    <property type="molecule type" value="Genomic_DNA"/>
</dbReference>
<evidence type="ECO:0000313" key="3">
    <source>
        <dbReference type="EMBL" id="KDB51631.1"/>
    </source>
</evidence>
<proteinExistence type="predicted"/>
<reference evidence="3 4" key="1">
    <citation type="journal article" date="2014" name="FEMS Microbiol. Ecol.">
        <title>Sphaerotilus natans encrusted with nanoball-shaped Fe(III) oxide minerals formed by nitrate-reducing mixotrophic Fe(II) oxidation.</title>
        <authorList>
            <person name="Park S."/>
            <person name="Kim D.H."/>
            <person name="Lee J.H."/>
            <person name="Hur H.G."/>
        </authorList>
    </citation>
    <scope>NUCLEOTIDE SEQUENCE [LARGE SCALE GENOMIC DNA]</scope>
    <source>
        <strain evidence="3 4">DSM 6575</strain>
    </source>
</reference>
<dbReference type="PANTHER" id="PTHR30373:SF8">
    <property type="entry name" value="BLL7265 PROTEIN"/>
    <property type="match status" value="1"/>
</dbReference>
<feature type="domain" description="TPM" evidence="2">
    <location>
        <begin position="22"/>
        <end position="142"/>
    </location>
</feature>
<evidence type="ECO:0000256" key="1">
    <source>
        <dbReference type="SAM" id="MobiDB-lite"/>
    </source>
</evidence>
<sequence length="171" mass="19112">MIDTMLRMLRHLATGRRAVHRALDAAALQRLQQAITASEQGHDGQIRLCVEAALPWRYLRGRASPRERALAVFAKLRVWDTERNNGVLIHLLLADRAIEVVADRALHRRIAPADWQALVEAMQGPLHEGRHEQALLAAVATLDGWLRQHFPADPNSAGTRDNELPDPVELG</sequence>
<dbReference type="eggNOG" id="COG3762">
    <property type="taxonomic scope" value="Bacteria"/>
</dbReference>
<dbReference type="AlphaFoldDB" id="A0A059KJK9"/>
<dbReference type="Pfam" id="PF04536">
    <property type="entry name" value="TPM_phosphatase"/>
    <property type="match status" value="1"/>
</dbReference>
<accession>A0A059KJK9</accession>
<dbReference type="Proteomes" id="UP000026714">
    <property type="component" value="Unassembled WGS sequence"/>
</dbReference>
<dbReference type="InterPro" id="IPR007621">
    <property type="entry name" value="TPM_dom"/>
</dbReference>